<accession>A0ABS5JS77</accession>
<dbReference type="CDD" id="cd09171">
    <property type="entry name" value="PLDc_vPLD6_like"/>
    <property type="match status" value="1"/>
</dbReference>
<dbReference type="EMBL" id="JAGUCO010000002">
    <property type="protein sequence ID" value="MBS2097677.1"/>
    <property type="molecule type" value="Genomic_DNA"/>
</dbReference>
<evidence type="ECO:0000313" key="8">
    <source>
        <dbReference type="EMBL" id="MBS2097677.1"/>
    </source>
</evidence>
<dbReference type="PROSITE" id="PS50035">
    <property type="entry name" value="PLD"/>
    <property type="match status" value="1"/>
</dbReference>
<name>A0ABS5JS77_9BACT</name>
<gene>
    <name evidence="8" type="ORF">KEM10_05255</name>
</gene>
<dbReference type="InterPro" id="IPR001736">
    <property type="entry name" value="PLipase_D/transphosphatidylase"/>
</dbReference>
<evidence type="ECO:0000256" key="6">
    <source>
        <dbReference type="ARBA" id="ARBA00023098"/>
    </source>
</evidence>
<keyword evidence="6" id="KW-0443">Lipid metabolism</keyword>
<comment type="similarity">
    <text evidence="2">Belongs to the phospholipase D family.</text>
</comment>
<comment type="caution">
    <text evidence="8">The sequence shown here is derived from an EMBL/GenBank/DDBJ whole genome shotgun (WGS) entry which is preliminary data.</text>
</comment>
<feature type="domain" description="PLD phosphodiesterase" evidence="7">
    <location>
        <begin position="165"/>
        <end position="192"/>
    </location>
</feature>
<evidence type="ECO:0000256" key="4">
    <source>
        <dbReference type="ARBA" id="ARBA00022801"/>
    </source>
</evidence>
<keyword evidence="5" id="KW-0442">Lipid degradation</keyword>
<evidence type="ECO:0000256" key="2">
    <source>
        <dbReference type="ARBA" id="ARBA00008664"/>
    </source>
</evidence>
<protein>
    <recommendedName>
        <fullName evidence="3">phospholipase D</fullName>
        <ecNumber evidence="3">3.1.4.4</ecNumber>
    </recommendedName>
</protein>
<organism evidence="8 9">
    <name type="scientific">Carboxylicivirga linearis</name>
    <dbReference type="NCBI Taxonomy" id="1628157"/>
    <lineage>
        <taxon>Bacteria</taxon>
        <taxon>Pseudomonadati</taxon>
        <taxon>Bacteroidota</taxon>
        <taxon>Bacteroidia</taxon>
        <taxon>Marinilabiliales</taxon>
        <taxon>Marinilabiliaceae</taxon>
        <taxon>Carboxylicivirga</taxon>
    </lineage>
</organism>
<dbReference type="Pfam" id="PF13091">
    <property type="entry name" value="PLDc_2"/>
    <property type="match status" value="1"/>
</dbReference>
<evidence type="ECO:0000256" key="5">
    <source>
        <dbReference type="ARBA" id="ARBA00022963"/>
    </source>
</evidence>
<evidence type="ECO:0000256" key="1">
    <source>
        <dbReference type="ARBA" id="ARBA00000798"/>
    </source>
</evidence>
<dbReference type="InterPro" id="IPR051406">
    <property type="entry name" value="PLD_domain"/>
</dbReference>
<keyword evidence="9" id="KW-1185">Reference proteome</keyword>
<dbReference type="RefSeq" id="WP_212214390.1">
    <property type="nucleotide sequence ID" value="NZ_JAGUCO010000002.1"/>
</dbReference>
<dbReference type="Gene3D" id="3.30.870.10">
    <property type="entry name" value="Endonuclease Chain A"/>
    <property type="match status" value="1"/>
</dbReference>
<evidence type="ECO:0000313" key="9">
    <source>
        <dbReference type="Proteomes" id="UP000708576"/>
    </source>
</evidence>
<dbReference type="PANTHER" id="PTHR43856">
    <property type="entry name" value="CARDIOLIPIN HYDROLASE"/>
    <property type="match status" value="1"/>
</dbReference>
<evidence type="ECO:0000256" key="3">
    <source>
        <dbReference type="ARBA" id="ARBA00012027"/>
    </source>
</evidence>
<dbReference type="PANTHER" id="PTHR43856:SF1">
    <property type="entry name" value="MITOCHONDRIAL CARDIOLIPIN HYDROLASE"/>
    <property type="match status" value="1"/>
</dbReference>
<dbReference type="InterPro" id="IPR025202">
    <property type="entry name" value="PLD-like_dom"/>
</dbReference>
<dbReference type="EC" id="3.1.4.4" evidence="3"/>
<evidence type="ECO:0000259" key="7">
    <source>
        <dbReference type="PROSITE" id="PS50035"/>
    </source>
</evidence>
<sequence length="229" mass="26673">MQETLDYLKSSLEDKILSKAEKKALKSILVDKNLSKHDLNRLRSDIFNAARDHLPEFKHQQILDWLEEANKLILPKATPSFYCKSYFSPGTDCANAIMNQISYAVNTIDICVFTISDNDLRDKIEYALGKKVKVRIITDNEKTLDLGSDIEYLFRKGASIKIDNTSHHMHHKFAIFDKSILLTGSYNWTRSAAQYNQENILETNDPKAINDYQNEFNRLWETMEDYYFQ</sequence>
<proteinExistence type="inferred from homology"/>
<keyword evidence="4" id="KW-0378">Hydrolase</keyword>
<dbReference type="Proteomes" id="UP000708576">
    <property type="component" value="Unassembled WGS sequence"/>
</dbReference>
<dbReference type="SUPFAM" id="SSF56024">
    <property type="entry name" value="Phospholipase D/nuclease"/>
    <property type="match status" value="1"/>
</dbReference>
<reference evidence="8 9" key="1">
    <citation type="journal article" date="2015" name="Int. J. Syst. Evol. Microbiol.">
        <title>Carboxylicivirga linearis sp. nov., isolated from a sea cucumber culture pond.</title>
        <authorList>
            <person name="Wang F.Q."/>
            <person name="Zhou Y.X."/>
            <person name="Lin X.Z."/>
            <person name="Chen G.J."/>
            <person name="Du Z.J."/>
        </authorList>
    </citation>
    <scope>NUCLEOTIDE SEQUENCE [LARGE SCALE GENOMIC DNA]</scope>
    <source>
        <strain evidence="8 9">FB218</strain>
    </source>
</reference>
<comment type="catalytic activity">
    <reaction evidence="1">
        <text>a 1,2-diacyl-sn-glycero-3-phosphocholine + H2O = a 1,2-diacyl-sn-glycero-3-phosphate + choline + H(+)</text>
        <dbReference type="Rhea" id="RHEA:14445"/>
        <dbReference type="ChEBI" id="CHEBI:15354"/>
        <dbReference type="ChEBI" id="CHEBI:15377"/>
        <dbReference type="ChEBI" id="CHEBI:15378"/>
        <dbReference type="ChEBI" id="CHEBI:57643"/>
        <dbReference type="ChEBI" id="CHEBI:58608"/>
        <dbReference type="EC" id="3.1.4.4"/>
    </reaction>
</comment>